<organism evidence="1 2">
    <name type="scientific">Enterovibrio norvegicus DSM 15893</name>
    <dbReference type="NCBI Taxonomy" id="1121869"/>
    <lineage>
        <taxon>Bacteria</taxon>
        <taxon>Pseudomonadati</taxon>
        <taxon>Pseudomonadota</taxon>
        <taxon>Gammaproteobacteria</taxon>
        <taxon>Vibrionales</taxon>
        <taxon>Vibrionaceae</taxon>
        <taxon>Enterovibrio</taxon>
    </lineage>
</organism>
<dbReference type="AlphaFoldDB" id="A0A1I5TT63"/>
<proteinExistence type="predicted"/>
<name>A0A1I5TT63_9GAMM</name>
<evidence type="ECO:0000313" key="1">
    <source>
        <dbReference type="EMBL" id="SFP86239.1"/>
    </source>
</evidence>
<accession>A0A1I5TT63</accession>
<gene>
    <name evidence="1" type="ORF">SAMN03084138_03328</name>
</gene>
<reference evidence="1 2" key="1">
    <citation type="submission" date="2016-10" db="EMBL/GenBank/DDBJ databases">
        <authorList>
            <person name="de Groot N.N."/>
        </authorList>
    </citation>
    <scope>NUCLEOTIDE SEQUENCE [LARGE SCALE GENOMIC DNA]</scope>
    <source>
        <strain evidence="1 2">DSM 15893</strain>
    </source>
</reference>
<dbReference type="EMBL" id="FOWR01000027">
    <property type="protein sequence ID" value="SFP86239.1"/>
    <property type="molecule type" value="Genomic_DNA"/>
</dbReference>
<evidence type="ECO:0000313" key="2">
    <source>
        <dbReference type="Proteomes" id="UP000182692"/>
    </source>
</evidence>
<protein>
    <submittedName>
        <fullName evidence="1">Uncharacterized protein</fullName>
    </submittedName>
</protein>
<dbReference type="Proteomes" id="UP000182692">
    <property type="component" value="Unassembled WGS sequence"/>
</dbReference>
<sequence length="58" mass="6818">MFVQHFFIKTSKSSWLYTVKSSKAQEDGPYCWIEHPCWFVSMVCQTLVLVRSVEDQDA</sequence>